<protein>
    <submittedName>
        <fullName evidence="2">Uncharacterized protein</fullName>
    </submittedName>
</protein>
<reference evidence="2" key="1">
    <citation type="submission" date="2025-08" db="UniProtKB">
        <authorList>
            <consortium name="Ensembl"/>
        </authorList>
    </citation>
    <scope>IDENTIFICATION</scope>
</reference>
<feature type="compositionally biased region" description="Polar residues" evidence="1">
    <location>
        <begin position="151"/>
        <end position="182"/>
    </location>
</feature>
<sequence>MESNNHFNYGTHSSANSGLKLSSGDSLYTNGSSMSFPQQGKNMNGEMNVNGATTVHGSGVPGSHPTTAAYTHMSNHHQSSMGYDYLWGGHPQYGPALGTSPGHGMHQKQPTPGMVQPQSQHHFQGHGQYQLNGGIESSHQPPVAGPPNMPLTGSQYWNRSNPAPQQIGYNSHSMYGTYQSQAHPGITPSQHHQQQSLQPPPHQPSQQHLHSHRNPHHHHQQHQQPQHYGMMPNGMPYYQHQPQHPTLPSPQQQPPQQSQPQVYYHMV</sequence>
<keyword evidence="3" id="KW-1185">Reference proteome</keyword>
<evidence type="ECO:0000313" key="2">
    <source>
        <dbReference type="Ensembl" id="ENSSLDP00000013481.1"/>
    </source>
</evidence>
<feature type="compositionally biased region" description="Polar residues" evidence="1">
    <location>
        <begin position="30"/>
        <end position="56"/>
    </location>
</feature>
<evidence type="ECO:0000313" key="3">
    <source>
        <dbReference type="Proteomes" id="UP000261360"/>
    </source>
</evidence>
<feature type="compositionally biased region" description="Low complexity" evidence="1">
    <location>
        <begin position="188"/>
        <end position="197"/>
    </location>
</feature>
<proteinExistence type="predicted"/>
<dbReference type="AlphaFoldDB" id="A0A3B4XBM7"/>
<dbReference type="GeneTree" id="ENSGT00940000159490"/>
<accession>A0A3B4XBM7</accession>
<dbReference type="STRING" id="1841481.ENSSLDP00000013481"/>
<feature type="compositionally biased region" description="Polar residues" evidence="1">
    <location>
        <begin position="116"/>
        <end position="140"/>
    </location>
</feature>
<dbReference type="Ensembl" id="ENSSLDT00000013978.1">
    <property type="protein sequence ID" value="ENSSLDP00000013481.1"/>
    <property type="gene ID" value="ENSSLDG00000010749.1"/>
</dbReference>
<organism evidence="2 3">
    <name type="scientific">Seriola lalandi dorsalis</name>
    <dbReference type="NCBI Taxonomy" id="1841481"/>
    <lineage>
        <taxon>Eukaryota</taxon>
        <taxon>Metazoa</taxon>
        <taxon>Chordata</taxon>
        <taxon>Craniata</taxon>
        <taxon>Vertebrata</taxon>
        <taxon>Euteleostomi</taxon>
        <taxon>Actinopterygii</taxon>
        <taxon>Neopterygii</taxon>
        <taxon>Teleostei</taxon>
        <taxon>Neoteleostei</taxon>
        <taxon>Acanthomorphata</taxon>
        <taxon>Carangaria</taxon>
        <taxon>Carangiformes</taxon>
        <taxon>Carangidae</taxon>
        <taxon>Seriola</taxon>
    </lineage>
</organism>
<reference evidence="2" key="2">
    <citation type="submission" date="2025-09" db="UniProtKB">
        <authorList>
            <consortium name="Ensembl"/>
        </authorList>
    </citation>
    <scope>IDENTIFICATION</scope>
</reference>
<feature type="region of interest" description="Disordered" evidence="1">
    <location>
        <begin position="96"/>
        <end position="267"/>
    </location>
</feature>
<name>A0A3B4XBM7_SERLL</name>
<feature type="compositionally biased region" description="Basic residues" evidence="1">
    <location>
        <begin position="209"/>
        <end position="221"/>
    </location>
</feature>
<evidence type="ECO:0000256" key="1">
    <source>
        <dbReference type="SAM" id="MobiDB-lite"/>
    </source>
</evidence>
<dbReference type="Proteomes" id="UP000261360">
    <property type="component" value="Unplaced"/>
</dbReference>
<feature type="region of interest" description="Disordered" evidence="1">
    <location>
        <begin position="30"/>
        <end position="70"/>
    </location>
</feature>